<dbReference type="AlphaFoldDB" id="A0AAN4R1D5"/>
<protein>
    <recommendedName>
        <fullName evidence="1">Polyphosphate kinase-2-related domain-containing protein</fullName>
    </recommendedName>
</protein>
<proteinExistence type="predicted"/>
<evidence type="ECO:0000259" key="1">
    <source>
        <dbReference type="Pfam" id="PF03976"/>
    </source>
</evidence>
<dbReference type="InterPro" id="IPR022300">
    <property type="entry name" value="PPK2-rel_1"/>
</dbReference>
<dbReference type="PANTHER" id="PTHR34383">
    <property type="entry name" value="POLYPHOSPHATE:AMP PHOSPHOTRANSFERASE-RELATED"/>
    <property type="match status" value="1"/>
</dbReference>
<organism evidence="2 3">
    <name type="scientific">Asaia bogorensis NBRC 16594</name>
    <dbReference type="NCBI Taxonomy" id="1231624"/>
    <lineage>
        <taxon>Bacteria</taxon>
        <taxon>Pseudomonadati</taxon>
        <taxon>Pseudomonadota</taxon>
        <taxon>Alphaproteobacteria</taxon>
        <taxon>Acetobacterales</taxon>
        <taxon>Acetobacteraceae</taxon>
        <taxon>Asaia</taxon>
    </lineage>
</organism>
<dbReference type="InterPro" id="IPR027417">
    <property type="entry name" value="P-loop_NTPase"/>
</dbReference>
<evidence type="ECO:0000313" key="3">
    <source>
        <dbReference type="Proteomes" id="UP000321287"/>
    </source>
</evidence>
<dbReference type="Pfam" id="PF03976">
    <property type="entry name" value="PPK2"/>
    <property type="match status" value="1"/>
</dbReference>
<dbReference type="PANTHER" id="PTHR34383:SF3">
    <property type="entry name" value="POLYPHOSPHATE:AMP PHOSPHOTRANSFERASE"/>
    <property type="match status" value="1"/>
</dbReference>
<comment type="caution">
    <text evidence="2">The sequence shown here is derived from an EMBL/GenBank/DDBJ whole genome shotgun (WGS) entry which is preliminary data.</text>
</comment>
<dbReference type="NCBIfam" id="TIGR03709">
    <property type="entry name" value="PPK2_rel_1"/>
    <property type="match status" value="1"/>
</dbReference>
<dbReference type="InterPro" id="IPR022488">
    <property type="entry name" value="PPK2-related"/>
</dbReference>
<dbReference type="GO" id="GO:0006797">
    <property type="term" value="P:polyphosphate metabolic process"/>
    <property type="evidence" value="ECO:0007669"/>
    <property type="project" value="InterPro"/>
</dbReference>
<sequence length="308" mass="35273">MASQWIEAVTELTLGLARKLPGKYLVSDGRDFELKSVRPQDHGGLHKGHVEAWLDKRRAHLGALQERLAAEHRHSMLLVLQGMDGAGKDSLILNVMTGMNPQGTKVVSFKKPSDIELSHDYLWRVHMAIPSRGQVGVFNRSHYEDVLVARVHADTLDARGMKGDPTKREFWDHRLQDIRDFEAYLGRQGIHILKVMLHMSPECQQERLLRRLHRPDKRWKFDESDLAERQFWPAYQTAYEEAIRATATEHAPWLVVPSNKKWYSRLVVMEALIARLESLSPEPPPPSPEILENLGRLEAKIKASKILG</sequence>
<dbReference type="EMBL" id="BJVS01000002">
    <property type="protein sequence ID" value="GEL53076.1"/>
    <property type="molecule type" value="Genomic_DNA"/>
</dbReference>
<keyword evidence="3" id="KW-1185">Reference proteome</keyword>
<dbReference type="Proteomes" id="UP000321287">
    <property type="component" value="Unassembled WGS sequence"/>
</dbReference>
<dbReference type="GO" id="GO:0016776">
    <property type="term" value="F:phosphotransferase activity, phosphate group as acceptor"/>
    <property type="evidence" value="ECO:0007669"/>
    <property type="project" value="InterPro"/>
</dbReference>
<evidence type="ECO:0000313" key="2">
    <source>
        <dbReference type="EMBL" id="GEL53076.1"/>
    </source>
</evidence>
<name>A0AAN4R1D5_9PROT</name>
<gene>
    <name evidence="2" type="ORF">ABO01nite_10830</name>
</gene>
<dbReference type="SUPFAM" id="SSF52540">
    <property type="entry name" value="P-loop containing nucleoside triphosphate hydrolases"/>
    <property type="match status" value="1"/>
</dbReference>
<reference evidence="2 3" key="1">
    <citation type="submission" date="2019-07" db="EMBL/GenBank/DDBJ databases">
        <title>Whole genome shotgun sequence of Asaia bogorensis NBRC 16594.</title>
        <authorList>
            <person name="Hosoyama A."/>
            <person name="Uohara A."/>
            <person name="Ohji S."/>
            <person name="Ichikawa N."/>
        </authorList>
    </citation>
    <scope>NUCLEOTIDE SEQUENCE [LARGE SCALE GENOMIC DNA]</scope>
    <source>
        <strain evidence="2 3">NBRC 16594</strain>
    </source>
</reference>
<dbReference type="Gene3D" id="3.40.50.300">
    <property type="entry name" value="P-loop containing nucleotide triphosphate hydrolases"/>
    <property type="match status" value="1"/>
</dbReference>
<feature type="domain" description="Polyphosphate kinase-2-related" evidence="1">
    <location>
        <begin position="49"/>
        <end position="278"/>
    </location>
</feature>
<accession>A0AAN4R1D5</accession>